<dbReference type="Pfam" id="PF14700">
    <property type="entry name" value="RPOL_N"/>
    <property type="match status" value="1"/>
</dbReference>
<comment type="subcellular location">
    <subcellularLocation>
        <location evidence="2">Mitochondrion</location>
    </subcellularLocation>
</comment>
<feature type="region of interest" description="Disordered" evidence="12">
    <location>
        <begin position="384"/>
        <end position="416"/>
    </location>
</feature>
<evidence type="ECO:0000256" key="2">
    <source>
        <dbReference type="ARBA" id="ARBA00004173"/>
    </source>
</evidence>
<dbReference type="EC" id="2.7.7.6" evidence="4 11"/>
<dbReference type="InterPro" id="IPR002092">
    <property type="entry name" value="DNA-dir_Rpol_phage-type"/>
</dbReference>
<dbReference type="SUPFAM" id="SSF56672">
    <property type="entry name" value="DNA/RNA polymerases"/>
    <property type="match status" value="1"/>
</dbReference>
<evidence type="ECO:0000313" key="15">
    <source>
        <dbReference type="Proteomes" id="UP001642720"/>
    </source>
</evidence>
<evidence type="ECO:0000256" key="3">
    <source>
        <dbReference type="ARBA" id="ARBA00009493"/>
    </source>
</evidence>
<dbReference type="RefSeq" id="XP_073557572.1">
    <property type="nucleotide sequence ID" value="XM_073703917.1"/>
</dbReference>
<feature type="compositionally biased region" description="Polar residues" evidence="12">
    <location>
        <begin position="627"/>
        <end position="638"/>
    </location>
</feature>
<evidence type="ECO:0000256" key="6">
    <source>
        <dbReference type="ARBA" id="ARBA00022679"/>
    </source>
</evidence>
<dbReference type="InterPro" id="IPR029262">
    <property type="entry name" value="RPOL_N"/>
</dbReference>
<dbReference type="Proteomes" id="UP001642720">
    <property type="component" value="Unassembled WGS sequence"/>
</dbReference>
<dbReference type="SMART" id="SM01311">
    <property type="entry name" value="RPOL_N"/>
    <property type="match status" value="1"/>
</dbReference>
<feature type="domain" description="DNA-directed RNA polymerase N-terminal" evidence="13">
    <location>
        <begin position="446"/>
        <end position="781"/>
    </location>
</feature>
<evidence type="ECO:0000256" key="12">
    <source>
        <dbReference type="SAM" id="MobiDB-lite"/>
    </source>
</evidence>
<keyword evidence="8" id="KW-0496">Mitochondrion</keyword>
<evidence type="ECO:0000256" key="7">
    <source>
        <dbReference type="ARBA" id="ARBA00022695"/>
    </source>
</evidence>
<dbReference type="Gene3D" id="1.10.150.20">
    <property type="entry name" value="5' to 3' exonuclease, C-terminal subdomain"/>
    <property type="match status" value="1"/>
</dbReference>
<comment type="similarity">
    <text evidence="3 11">Belongs to the phage and mitochondrial RNA polymerase family.</text>
</comment>
<proteinExistence type="inferred from homology"/>
<keyword evidence="15" id="KW-1185">Reference proteome</keyword>
<dbReference type="GeneID" id="300578367"/>
<protein>
    <recommendedName>
        <fullName evidence="4 11">DNA-directed RNA polymerase</fullName>
        <ecNumber evidence="4 11">2.7.7.6</ecNumber>
    </recommendedName>
</protein>
<evidence type="ECO:0000313" key="14">
    <source>
        <dbReference type="EMBL" id="TFB01371.1"/>
    </source>
</evidence>
<dbReference type="PANTHER" id="PTHR10102:SF0">
    <property type="entry name" value="DNA-DIRECTED RNA POLYMERASE, MITOCHONDRIAL"/>
    <property type="match status" value="1"/>
</dbReference>
<evidence type="ECO:0000256" key="11">
    <source>
        <dbReference type="RuleBase" id="RU003805"/>
    </source>
</evidence>
<evidence type="ECO:0000256" key="1">
    <source>
        <dbReference type="ARBA" id="ARBA00004026"/>
    </source>
</evidence>
<keyword evidence="7 11" id="KW-0548">Nucleotidyltransferase</keyword>
<dbReference type="EMBL" id="PPTA01000009">
    <property type="protein sequence ID" value="TFB01371.1"/>
    <property type="molecule type" value="Genomic_DNA"/>
</dbReference>
<dbReference type="Gene3D" id="1.10.287.280">
    <property type="match status" value="1"/>
</dbReference>
<feature type="region of interest" description="Disordered" evidence="12">
    <location>
        <begin position="597"/>
        <end position="638"/>
    </location>
</feature>
<dbReference type="PANTHER" id="PTHR10102">
    <property type="entry name" value="DNA-DIRECTED RNA POLYMERASE, MITOCHONDRIAL"/>
    <property type="match status" value="1"/>
</dbReference>
<evidence type="ECO:0000256" key="4">
    <source>
        <dbReference type="ARBA" id="ARBA00012418"/>
    </source>
</evidence>
<keyword evidence="6 11" id="KW-0808">Transferase</keyword>
<name>A0ABY2H049_9HYPO</name>
<sequence length="1487" mass="164132">MCKCLSLRAVPKIMMRLGPSAAGGSSSRRSSMHSSSRPMSSYMYFIIGSRRGGASSGTFGSDAMCCSGARRGGSTSRNHGVSAGSSLSEISSSSLISSISAFASAFLCAAVPNCWLVATPRNPELATGLMPREADCPMPASGLDATARRIACRHPQQPRVAATGREIISAAFLEGMPYNNLSSSSIPPFEIHAFNPASPLTIPEPGAPKAQTKTNTYGIPGEPEDMLMVFDACIRVGKLERAALVLKRLSAVGTTTDEERIVLNNKYLRASLNQMRTSPDRKQAEQLHKWYELQIRSKNLPHTAETIACMLKASLLSERGARLERLVKRYMGMAPDEAGLRVLSMDEILSDQDLAVITRICPTYNFAPDEGDLEDLALAAENSQEAEASSALDTEAGQTSASGSVPELIPTPQRGEGLRTLKKGLGLLLGLQDVDISKLPYSDRVDIQLQLERDSISSAIEKWRLDNKTLQKRGVTTALAPSTKEGSMSQNLASWMSAMEARIYQELRLIEQSEAKKSKSDKDLTRCIYGPFIQQGDPARLAAVTILSVINLGTVLGVEKGLPISRLITHIAKAVQEDIEMYQKELAERKARRERKLRFVGNKDKSSKKASSKDAGKEEQPPVLVDTTEQQSALEENSRSPWSLQIKAQVGSILLQMLMESAKINVVVEGSTSKELISQYQPAFNHQSILRKGKKVGALFFNTRLVEQLKREPVGDFIAKHIPMVVEPKPWKSFTEGGFLDSTTSFVRVKPGDVEQKLYSNAAIKRGDMTQVFKGLDVLGKTPWIINKDTLNVMMEAWNTGEEIANIPPLHPNLTIPPEPDSSADPLARGNWIRAVKAIENERSGLHSQRCFMNLQLEIARAFRNQTIYFPHNVDYRGRAYPMPTYLNHMGADHARAILKFARGKELGARGLRWLKIHLANVYGLDKASFDEREAFADENVANIIDSATNPLNGSRWWLKGEDPWQCLSACFELKAALELPDPTKFVSHLPVHQDGTCNGLQHYAALGGDTWGAKQVNLEPGDRPADVYSAVADLVKQAIAKDMENGNTFAKALHGKITRKVVKQTVMTNVYGVTFSGAKKQICKQIDALYPTLGDDVGISNMLLSTYIAKQVFQALATMFKGAHDIQYWLGEIGGRVCRALTPAQLQQIVDQYGEGDDGASRTGKAKKATSSRKKVEFDDLIQQFRSSVVWTTPLRMPVVQPYRKTTAREIKTCLQAVIYPMSDQTDPVNRRKQLQGFPPNFIHSLDASHMLLSALECHARGLDFAAVHDSFWTHAGDLDVMNEVLREAFIRIHEEDVVGRLGAEFAARHQGSIYLAKIDPDTPVAKKIKELRKASKLSPKEELLLEHKRNQLKLSGNPWDLEAAKKIVTPASVYEEMMAAEVDMDIQEDAKDIGLGAMPEEADLVDAEDLEAQTDNSAVSAEFTQRLMKDMHSSFFETQVAGEKAPAPQKKKTPLPVWLPLTIPEVPKKGDFDVKRLRESKYFFS</sequence>
<evidence type="ECO:0000256" key="9">
    <source>
        <dbReference type="ARBA" id="ARBA00023163"/>
    </source>
</evidence>
<dbReference type="Gene3D" id="1.10.1320.10">
    <property type="entry name" value="DNA-directed RNA polymerase, N-terminal domain"/>
    <property type="match status" value="1"/>
</dbReference>
<evidence type="ECO:0000259" key="13">
    <source>
        <dbReference type="SMART" id="SM01311"/>
    </source>
</evidence>
<comment type="caution">
    <text evidence="14">The sequence shown here is derived from an EMBL/GenBank/DDBJ whole genome shotgun (WGS) entry which is preliminary data.</text>
</comment>
<reference evidence="14 15" key="1">
    <citation type="submission" date="2018-01" db="EMBL/GenBank/DDBJ databases">
        <title>Genome characterization of the sugarcane-associated fungus Trichoderma ghanense CCMA-1212 and their application in lignocelulose bioconversion.</title>
        <authorList>
            <person name="Steindorff A.S."/>
            <person name="Mendes T.D."/>
            <person name="Vilela E.S.D."/>
            <person name="Rodrigues D.S."/>
            <person name="Formighieri E.F."/>
            <person name="Melo I.S."/>
            <person name="Favaro L.C.L."/>
        </authorList>
    </citation>
    <scope>NUCLEOTIDE SEQUENCE [LARGE SCALE GENOMIC DNA]</scope>
    <source>
        <strain evidence="14 15">CCMA-1212</strain>
    </source>
</reference>
<feature type="compositionally biased region" description="Basic and acidic residues" evidence="12">
    <location>
        <begin position="601"/>
        <end position="620"/>
    </location>
</feature>
<dbReference type="Pfam" id="PF00940">
    <property type="entry name" value="RNA_pol"/>
    <property type="match status" value="1"/>
</dbReference>
<evidence type="ECO:0000256" key="5">
    <source>
        <dbReference type="ARBA" id="ARBA00022478"/>
    </source>
</evidence>
<gene>
    <name evidence="14" type="ORF">CCMA1212_006714</name>
</gene>
<dbReference type="InterPro" id="IPR024075">
    <property type="entry name" value="DNA-dir_RNA_pol_helix_hairp_sf"/>
</dbReference>
<keyword evidence="5 11" id="KW-0240">DNA-directed RNA polymerase</keyword>
<evidence type="ECO:0000256" key="10">
    <source>
        <dbReference type="ARBA" id="ARBA00048552"/>
    </source>
</evidence>
<dbReference type="Gene3D" id="1.10.287.260">
    <property type="match status" value="1"/>
</dbReference>
<comment type="catalytic activity">
    <reaction evidence="10 11">
        <text>RNA(n) + a ribonucleoside 5'-triphosphate = RNA(n+1) + diphosphate</text>
        <dbReference type="Rhea" id="RHEA:21248"/>
        <dbReference type="Rhea" id="RHEA-COMP:14527"/>
        <dbReference type="Rhea" id="RHEA-COMP:17342"/>
        <dbReference type="ChEBI" id="CHEBI:33019"/>
        <dbReference type="ChEBI" id="CHEBI:61557"/>
        <dbReference type="ChEBI" id="CHEBI:140395"/>
        <dbReference type="EC" id="2.7.7.6"/>
    </reaction>
</comment>
<dbReference type="PROSITE" id="PS00900">
    <property type="entry name" value="RNA_POL_PHAGE_1"/>
    <property type="match status" value="1"/>
</dbReference>
<comment type="function">
    <text evidence="1 11">DNA-dependent RNA polymerase catalyzes the transcription of DNA into RNA using the four ribonucleoside triphosphates as substrates.</text>
</comment>
<accession>A0ABY2H049</accession>
<dbReference type="InterPro" id="IPR043502">
    <property type="entry name" value="DNA/RNA_pol_sf"/>
</dbReference>
<dbReference type="PROSITE" id="PS00489">
    <property type="entry name" value="RNA_POL_PHAGE_2"/>
    <property type="match status" value="1"/>
</dbReference>
<keyword evidence="9 11" id="KW-0804">Transcription</keyword>
<dbReference type="InterPro" id="IPR037159">
    <property type="entry name" value="RNA_POL_N_sf"/>
</dbReference>
<organism evidence="14 15">
    <name type="scientific">Trichoderma ghanense</name>
    <dbReference type="NCBI Taxonomy" id="65468"/>
    <lineage>
        <taxon>Eukaryota</taxon>
        <taxon>Fungi</taxon>
        <taxon>Dikarya</taxon>
        <taxon>Ascomycota</taxon>
        <taxon>Pezizomycotina</taxon>
        <taxon>Sordariomycetes</taxon>
        <taxon>Hypocreomycetidae</taxon>
        <taxon>Hypocreales</taxon>
        <taxon>Hypocreaceae</taxon>
        <taxon>Trichoderma</taxon>
    </lineage>
</organism>
<dbReference type="InterPro" id="IPR046950">
    <property type="entry name" value="DNA-dir_Rpol_C_phage-type"/>
</dbReference>
<evidence type="ECO:0000256" key="8">
    <source>
        <dbReference type="ARBA" id="ARBA00023128"/>
    </source>
</evidence>